<evidence type="ECO:0000256" key="1">
    <source>
        <dbReference type="SAM" id="MobiDB-lite"/>
    </source>
</evidence>
<feature type="compositionally biased region" description="Basic and acidic residues" evidence="1">
    <location>
        <begin position="30"/>
        <end position="39"/>
    </location>
</feature>
<dbReference type="AlphaFoldDB" id="F8L4U4"/>
<dbReference type="STRING" id="331113.SNE_A09090"/>
<dbReference type="Proteomes" id="UP000000496">
    <property type="component" value="Chromosome gsn.131"/>
</dbReference>
<feature type="region of interest" description="Disordered" evidence="1">
    <location>
        <begin position="1"/>
        <end position="39"/>
    </location>
</feature>
<accession>F8L4U4</accession>
<dbReference type="EMBL" id="FR872582">
    <property type="protein sequence ID" value="CCB88786.1"/>
    <property type="molecule type" value="Genomic_DNA"/>
</dbReference>
<evidence type="ECO:0000313" key="2">
    <source>
        <dbReference type="EMBL" id="CCB88786.1"/>
    </source>
</evidence>
<gene>
    <name evidence="2" type="ordered locus">SNE_A09090</name>
</gene>
<dbReference type="HOGENOM" id="CLU_2992522_0_0_0"/>
<dbReference type="KEGG" id="sng:SNE_A09090"/>
<evidence type="ECO:0000313" key="3">
    <source>
        <dbReference type="Proteomes" id="UP000000496"/>
    </source>
</evidence>
<reference evidence="2 3" key="2">
    <citation type="journal article" date="2011" name="Mol. Biol. Evol.">
        <title>Unity in variety--the pan-genome of the Chlamydiae.</title>
        <authorList>
            <person name="Collingro A."/>
            <person name="Tischler P."/>
            <person name="Weinmaier T."/>
            <person name="Penz T."/>
            <person name="Heinz E."/>
            <person name="Brunham R.C."/>
            <person name="Read T.D."/>
            <person name="Bavoil P.M."/>
            <person name="Sachse K."/>
            <person name="Kahane S."/>
            <person name="Friedman M.G."/>
            <person name="Rattei T."/>
            <person name="Myers G.S."/>
            <person name="Horn M."/>
        </authorList>
    </citation>
    <scope>NUCLEOTIDE SEQUENCE [LARGE SCALE GENOMIC DNA]</scope>
    <source>
        <strain evidence="3">ATCC VR-1471 / Z</strain>
    </source>
</reference>
<keyword evidence="3" id="KW-1185">Reference proteome</keyword>
<feature type="compositionally biased region" description="Basic residues" evidence="1">
    <location>
        <begin position="8"/>
        <end position="22"/>
    </location>
</feature>
<protein>
    <submittedName>
        <fullName evidence="2">Uncharacterized protein</fullName>
    </submittedName>
</protein>
<organism evidence="2 3">
    <name type="scientific">Simkania negevensis (strain ATCC VR-1471 / DSM 27360 / Z)</name>
    <dbReference type="NCBI Taxonomy" id="331113"/>
    <lineage>
        <taxon>Bacteria</taxon>
        <taxon>Pseudomonadati</taxon>
        <taxon>Chlamydiota</taxon>
        <taxon>Chlamydiia</taxon>
        <taxon>Parachlamydiales</taxon>
        <taxon>Simkaniaceae</taxon>
        <taxon>Simkania</taxon>
    </lineage>
</organism>
<proteinExistence type="predicted"/>
<reference key="1">
    <citation type="journal article" date="2011" name="Mol. Biol. Evol.">
        <title>Unity in variety -- the pan-genome of the Chlamydiae.</title>
        <authorList>
            <person name="Collingro A."/>
            <person name="Tischler P."/>
            <person name="Weinmaier T."/>
            <person name="Penz T."/>
            <person name="Heinz E."/>
            <person name="Brunham R.C."/>
            <person name="Read T.D."/>
            <person name="Bavoil P.M."/>
            <person name="Sachse K."/>
            <person name="Kahane S."/>
            <person name="Friedman M.G."/>
            <person name="Rattei T."/>
            <person name="Myers G.S.A."/>
            <person name="Horn M."/>
        </authorList>
    </citation>
    <scope>NUCLEOTIDE SEQUENCE</scope>
    <source>
        <strain>Z</strain>
    </source>
</reference>
<name>F8L4U4_SIMNZ</name>
<sequence length="60" mass="6910">MEYFMTRVSKKDRLKRCPKKPRYGSTKTGPKKDNLPKGFKEHANVFSGEVAHGTFIPKIK</sequence>